<dbReference type="CDD" id="cd06233">
    <property type="entry name" value="M14-like"/>
    <property type="match status" value="1"/>
</dbReference>
<dbReference type="Pfam" id="PF10994">
    <property type="entry name" value="DUF2817"/>
    <property type="match status" value="1"/>
</dbReference>
<dbReference type="AlphaFoldDB" id="A0AA51X6G5"/>
<accession>A0AA51X6G5</accession>
<proteinExistence type="predicted"/>
<dbReference type="EMBL" id="CP133548">
    <property type="protein sequence ID" value="WMS86829.1"/>
    <property type="molecule type" value="Genomic_DNA"/>
</dbReference>
<reference evidence="1 2" key="1">
    <citation type="submission" date="2023-08" db="EMBL/GenBank/DDBJ databases">
        <title>Pleionea litopenaei sp. nov., isolated from stomach of juvenile Litopenaeus vannamei.</title>
        <authorList>
            <person name="Rho A.M."/>
            <person name="Hwang C.Y."/>
        </authorList>
    </citation>
    <scope>NUCLEOTIDE SEQUENCE [LARGE SCALE GENOMIC DNA]</scope>
    <source>
        <strain evidence="1 2">HL-JVS1</strain>
    </source>
</reference>
<name>A0AA51X6G5_9GAMM</name>
<gene>
    <name evidence="1" type="ORF">Q9312_16535</name>
</gene>
<dbReference type="KEGG" id="plei:Q9312_16535"/>
<dbReference type="InterPro" id="IPR021259">
    <property type="entry name" value="DUF2817"/>
</dbReference>
<sequence>MQASEFFHHALNNCDAFFSREFNLARQRFLDAGSDLTLSHTNKSWQLEDDLHCDTLWVGSHAAENVLVLISGTHGVEGYCGSGVQNFILQSIKQDLISLPCNTALLFIHALNPWGMKHYRRCDQDGIDLNRNFVDFSMPLPVNSGYSNYLEKLAGIQSNQRFHAIEQFAKELGQQSFDEVFSGGQYHCDWGPFYGGQQASWSNRVIEEIVNHYQLNEKCLIVLDIHSGLGPWGFGELISDHPLGSNGANFAHQLFENAVAQTLMGGSFSVSKHGLLDYRWQQMMQTHGCFLTLEFGSFGTAALFQVLLDDHLLHREKTGLSEAEIHQQAQQMLQHFCPKNSFWEQAVLFKSWQVVEQTLKKLSGSNHVIA</sequence>
<dbReference type="RefSeq" id="WP_309201974.1">
    <property type="nucleotide sequence ID" value="NZ_CP133548.1"/>
</dbReference>
<dbReference type="Gene3D" id="3.40.630.10">
    <property type="entry name" value="Zn peptidases"/>
    <property type="match status" value="1"/>
</dbReference>
<dbReference type="SUPFAM" id="SSF53187">
    <property type="entry name" value="Zn-dependent exopeptidases"/>
    <property type="match status" value="1"/>
</dbReference>
<protein>
    <submittedName>
        <fullName evidence="1">DUF2817 domain-containing protein</fullName>
    </submittedName>
</protein>
<dbReference type="Proteomes" id="UP001239782">
    <property type="component" value="Chromosome"/>
</dbReference>
<keyword evidence="2" id="KW-1185">Reference proteome</keyword>
<evidence type="ECO:0000313" key="1">
    <source>
        <dbReference type="EMBL" id="WMS86829.1"/>
    </source>
</evidence>
<organism evidence="1 2">
    <name type="scientific">Pleionea litopenaei</name>
    <dbReference type="NCBI Taxonomy" id="3070815"/>
    <lineage>
        <taxon>Bacteria</taxon>
        <taxon>Pseudomonadati</taxon>
        <taxon>Pseudomonadota</taxon>
        <taxon>Gammaproteobacteria</taxon>
        <taxon>Oceanospirillales</taxon>
        <taxon>Pleioneaceae</taxon>
        <taxon>Pleionea</taxon>
    </lineage>
</organism>
<evidence type="ECO:0000313" key="2">
    <source>
        <dbReference type="Proteomes" id="UP001239782"/>
    </source>
</evidence>